<evidence type="ECO:0000313" key="18">
    <source>
        <dbReference type="EMBL" id="RIH80951.1"/>
    </source>
</evidence>
<dbReference type="FunFam" id="3.30.565.10:FF:000006">
    <property type="entry name" value="Sensor histidine kinase WalK"/>
    <property type="match status" value="1"/>
</dbReference>
<dbReference type="InterPro" id="IPR036097">
    <property type="entry name" value="HisK_dim/P_sf"/>
</dbReference>
<evidence type="ECO:0000256" key="5">
    <source>
        <dbReference type="ARBA" id="ARBA00022519"/>
    </source>
</evidence>
<comment type="subcellular location">
    <subcellularLocation>
        <location evidence="2">Cell inner membrane</location>
        <topology evidence="2">Multi-pass membrane protein</topology>
    </subcellularLocation>
</comment>
<dbReference type="Pfam" id="PF02518">
    <property type="entry name" value="HATPase_c"/>
    <property type="match status" value="1"/>
</dbReference>
<protein>
    <recommendedName>
        <fullName evidence="3">histidine kinase</fullName>
        <ecNumber evidence="3">2.7.13.3</ecNumber>
    </recommendedName>
</protein>
<evidence type="ECO:0000256" key="9">
    <source>
        <dbReference type="ARBA" id="ARBA00022737"/>
    </source>
</evidence>
<dbReference type="InterPro" id="IPR003661">
    <property type="entry name" value="HisK_dim/P_dom"/>
</dbReference>
<dbReference type="GO" id="GO:0000166">
    <property type="term" value="F:nucleotide binding"/>
    <property type="evidence" value="ECO:0007669"/>
    <property type="project" value="UniProtKB-KW"/>
</dbReference>
<dbReference type="PROSITE" id="PS50113">
    <property type="entry name" value="PAC"/>
    <property type="match status" value="4"/>
</dbReference>
<dbReference type="InterPro" id="IPR001610">
    <property type="entry name" value="PAC"/>
</dbReference>
<feature type="domain" description="PAS" evidence="16">
    <location>
        <begin position="722"/>
        <end position="766"/>
    </location>
</feature>
<dbReference type="SUPFAM" id="SSF55781">
    <property type="entry name" value="GAF domain-like"/>
    <property type="match status" value="2"/>
</dbReference>
<evidence type="ECO:0000256" key="3">
    <source>
        <dbReference type="ARBA" id="ARBA00012438"/>
    </source>
</evidence>
<dbReference type="Gene3D" id="3.30.450.40">
    <property type="match status" value="2"/>
</dbReference>
<evidence type="ECO:0000256" key="1">
    <source>
        <dbReference type="ARBA" id="ARBA00000085"/>
    </source>
</evidence>
<keyword evidence="19" id="KW-1185">Reference proteome</keyword>
<dbReference type="PROSITE" id="PS50112">
    <property type="entry name" value="PAS"/>
    <property type="match status" value="5"/>
</dbReference>
<dbReference type="CDD" id="cd00130">
    <property type="entry name" value="PAS"/>
    <property type="match status" value="5"/>
</dbReference>
<evidence type="ECO:0000259" key="16">
    <source>
        <dbReference type="PROSITE" id="PS50112"/>
    </source>
</evidence>
<dbReference type="InterPro" id="IPR029016">
    <property type="entry name" value="GAF-like_dom_sf"/>
</dbReference>
<dbReference type="Gene3D" id="2.10.70.100">
    <property type="match status" value="1"/>
</dbReference>
<evidence type="ECO:0000256" key="10">
    <source>
        <dbReference type="ARBA" id="ARBA00022741"/>
    </source>
</evidence>
<evidence type="ECO:0000256" key="2">
    <source>
        <dbReference type="ARBA" id="ARBA00004429"/>
    </source>
</evidence>
<feature type="domain" description="PAS" evidence="16">
    <location>
        <begin position="312"/>
        <end position="382"/>
    </location>
</feature>
<gene>
    <name evidence="18" type="primary">arlS_2</name>
    <name evidence="18" type="ORF">Mterra_03420</name>
</gene>
<dbReference type="SMART" id="SM00388">
    <property type="entry name" value="HisKA"/>
    <property type="match status" value="1"/>
</dbReference>
<dbReference type="EC" id="2.7.13.3" evidence="3"/>
<dbReference type="Gene3D" id="3.30.450.20">
    <property type="entry name" value="PAS domain"/>
    <property type="match status" value="6"/>
</dbReference>
<dbReference type="GO" id="GO:0005886">
    <property type="term" value="C:plasma membrane"/>
    <property type="evidence" value="ECO:0007669"/>
    <property type="project" value="UniProtKB-SubCell"/>
</dbReference>
<dbReference type="Gene3D" id="1.10.287.130">
    <property type="match status" value="1"/>
</dbReference>
<comment type="catalytic activity">
    <reaction evidence="1">
        <text>ATP + protein L-histidine = ADP + protein N-phospho-L-histidine.</text>
        <dbReference type="EC" id="2.7.13.3"/>
    </reaction>
</comment>
<keyword evidence="7 18" id="KW-0808">Transferase</keyword>
<dbReference type="Pfam" id="PF08447">
    <property type="entry name" value="PAS_3"/>
    <property type="match status" value="2"/>
</dbReference>
<evidence type="ECO:0000256" key="11">
    <source>
        <dbReference type="ARBA" id="ARBA00022777"/>
    </source>
</evidence>
<dbReference type="CDD" id="cd00082">
    <property type="entry name" value="HisKA"/>
    <property type="match status" value="1"/>
</dbReference>
<keyword evidence="11 18" id="KW-0418">Kinase</keyword>
<dbReference type="InterPro" id="IPR013656">
    <property type="entry name" value="PAS_4"/>
</dbReference>
<organism evidence="18 19">
    <name type="scientific">Calidithermus terrae</name>
    <dbReference type="NCBI Taxonomy" id="1408545"/>
    <lineage>
        <taxon>Bacteria</taxon>
        <taxon>Thermotogati</taxon>
        <taxon>Deinococcota</taxon>
        <taxon>Deinococci</taxon>
        <taxon>Thermales</taxon>
        <taxon>Thermaceae</taxon>
        <taxon>Calidithermus</taxon>
    </lineage>
</organism>
<evidence type="ECO:0000256" key="8">
    <source>
        <dbReference type="ARBA" id="ARBA00022692"/>
    </source>
</evidence>
<feature type="domain" description="PAS" evidence="16">
    <location>
        <begin position="970"/>
        <end position="1039"/>
    </location>
</feature>
<dbReference type="SMART" id="SM00065">
    <property type="entry name" value="GAF"/>
    <property type="match status" value="2"/>
</dbReference>
<dbReference type="SUPFAM" id="SSF47384">
    <property type="entry name" value="Homodimeric domain of signal transducing histidine kinase"/>
    <property type="match status" value="1"/>
</dbReference>
<dbReference type="PANTHER" id="PTHR43304">
    <property type="entry name" value="PHYTOCHROME-LIKE PROTEIN CPH1"/>
    <property type="match status" value="1"/>
</dbReference>
<dbReference type="SUPFAM" id="SSF55874">
    <property type="entry name" value="ATPase domain of HSP90 chaperone/DNA topoisomerase II/histidine kinase"/>
    <property type="match status" value="1"/>
</dbReference>
<feature type="domain" description="PAC" evidence="17">
    <location>
        <begin position="796"/>
        <end position="847"/>
    </location>
</feature>
<feature type="domain" description="PAC" evidence="17">
    <location>
        <begin position="1042"/>
        <end position="1094"/>
    </location>
</feature>
<keyword evidence="10" id="KW-0547">Nucleotide-binding</keyword>
<keyword evidence="14" id="KW-0472">Membrane</keyword>
<keyword evidence="12" id="KW-1133">Transmembrane helix</keyword>
<dbReference type="NCBIfam" id="TIGR00229">
    <property type="entry name" value="sensory_box"/>
    <property type="match status" value="5"/>
</dbReference>
<dbReference type="InterPro" id="IPR036890">
    <property type="entry name" value="HATPase_C_sf"/>
</dbReference>
<dbReference type="Pfam" id="PF01590">
    <property type="entry name" value="GAF"/>
    <property type="match status" value="1"/>
</dbReference>
<keyword evidence="9" id="KW-0677">Repeat</keyword>
<feature type="domain" description="Histidine kinase" evidence="15">
    <location>
        <begin position="1112"/>
        <end position="1326"/>
    </location>
</feature>
<accession>A0A399EF77</accession>
<evidence type="ECO:0000256" key="13">
    <source>
        <dbReference type="ARBA" id="ARBA00023012"/>
    </source>
</evidence>
<dbReference type="InterPro" id="IPR052162">
    <property type="entry name" value="Sensor_kinase/Photoreceptor"/>
</dbReference>
<keyword evidence="13" id="KW-0902">Two-component regulatory system</keyword>
<dbReference type="InterPro" id="IPR035965">
    <property type="entry name" value="PAS-like_dom_sf"/>
</dbReference>
<dbReference type="CDD" id="cd00075">
    <property type="entry name" value="HATPase"/>
    <property type="match status" value="1"/>
</dbReference>
<feature type="domain" description="PAC" evidence="17">
    <location>
        <begin position="89"/>
        <end position="141"/>
    </location>
</feature>
<dbReference type="Pfam" id="PF13188">
    <property type="entry name" value="PAS_8"/>
    <property type="match status" value="1"/>
</dbReference>
<dbReference type="Pfam" id="PF00512">
    <property type="entry name" value="HisKA"/>
    <property type="match status" value="1"/>
</dbReference>
<evidence type="ECO:0000259" key="17">
    <source>
        <dbReference type="PROSITE" id="PS50113"/>
    </source>
</evidence>
<dbReference type="PRINTS" id="PR00344">
    <property type="entry name" value="BCTRLSENSOR"/>
</dbReference>
<keyword evidence="8" id="KW-0812">Transmembrane</keyword>
<dbReference type="Gene3D" id="3.30.565.10">
    <property type="entry name" value="Histidine kinase-like ATPase, C-terminal domain"/>
    <property type="match status" value="1"/>
</dbReference>
<sequence length="1333" mass="149132">MGEGKAAGEPTPELENDYRLMFEAAGVGMAQIDPYNFRFQRVNRRFAEMTGYTREELLGMSALELTHPDDRDRNRAEWGKTLRGESPQFAIEKRYVRKDGGVIWVSVAATVLRDAGGHPLRAVSTVEDITERRHREANRELLAGISEDLGQLSGEEEIIRSVGAKLAAHLGLSCYHYVDVDEERAEVTVRHFWHRLEVPHVLGTYPIRGFISPTWLDRLRAGKPAIVNDVQNDLPGDTLEGAGLKAGAAAQKIGAYVAVPYSQDGRWKAYFAVADSAPRRWTSLEVELMQEVSNRVFPRIERARSEKALRESEERLRRVLDGMDEGFGLLAPDFTILEHNRQALRLDGRTREEIVGRSHWEVYPGTEASELGRLYKKAMAERVPVSLEHLYTWEEGRARWLEMRAYPTDDGLLAVFWRDVTERREAQDALRESEERYRTLFTSIDEGYAVVEVLQDENGAWSDFLFLEVNPAFVEQTGMEYPVGRRATELLGTPNPRWAQVYGQVAETGEPVRFEESEPVLGRVFDLYCFRLGGPGSRRVAVLFTDITGRKRAEQRREFLLKLSDALHPLSDPVEILTTVAHTVMDRFGADRCYYCEIEGGNAVIRRDASREGLPSVAGVYPLSRMPIFEAVVGTGRPFVVADARTSELLDEELRRLCVQLQVISFVDVPVVKDGRPVGVLCITQSTPREWSDFEAELAAEVAERTWAAVERARVEEALRESQARLQKAISIETVGVLFFSLTGRITDANEAFLRASGYSREELLGLGGWDSLTPPEFMEVTRRAAAELWATGETAPYEKQMLRKDGSRWWALCAPTRLSGQGRDPECVEFVIDITERKKAEQASAWLAAIVESSSDAIVSFDLEGRILSWNPAAEGMFGYSAAEVVGQRLERLVPAGLEAEQAAIAERVGRGEHVVQLDTLRLHKDGTAVAVSLTVSPIKDERGAVIAATAVIQDVRARKQAEAALLESRERLALTMEAGSLGIWDSDLLAHRTYWSPEQERLFGLEPGSFDGGFGERIHPDDRERVLRRLAEARAAGGDYDDEYRVVWPDGTVRWLAARGRVYRDAQGRAVRILGVNFDVTRRKEAEERLRASEARLQALVEAQKRFVADASHELRAPLATILGNLELVCRFRELPEEERRAALEDARGEADRMARLVNDLLALAKGDAGIRLRLEPLDLSEVLREALAEARRLARGHVLEAELPERLNLRGDRDRLKQLALILLENALKYTPAGGAVRLGLERSGGWAELRVVDTGVGIAPEDLPHVFERFWRADPARSREAGGTGLGLSIAQWIVEQHGGEIRLQSEPGKGTTAVVRLRTEVGEGSSQR</sequence>
<comment type="caution">
    <text evidence="18">The sequence shown here is derived from an EMBL/GenBank/DDBJ whole genome shotgun (WGS) entry which is preliminary data.</text>
</comment>
<keyword evidence="4" id="KW-1003">Cell membrane</keyword>
<keyword evidence="5" id="KW-0997">Cell inner membrane</keyword>
<dbReference type="InterPro" id="IPR003594">
    <property type="entry name" value="HATPase_dom"/>
</dbReference>
<dbReference type="SMART" id="SM00091">
    <property type="entry name" value="PAS"/>
    <property type="match status" value="5"/>
</dbReference>
<evidence type="ECO:0000256" key="7">
    <source>
        <dbReference type="ARBA" id="ARBA00022679"/>
    </source>
</evidence>
<dbReference type="GO" id="GO:0000155">
    <property type="term" value="F:phosphorelay sensor kinase activity"/>
    <property type="evidence" value="ECO:0007669"/>
    <property type="project" value="InterPro"/>
</dbReference>
<dbReference type="Pfam" id="PF08448">
    <property type="entry name" value="PAS_4"/>
    <property type="match status" value="2"/>
</dbReference>
<proteinExistence type="predicted"/>
<dbReference type="PROSITE" id="PS50109">
    <property type="entry name" value="HIS_KIN"/>
    <property type="match status" value="1"/>
</dbReference>
<dbReference type="OrthoDB" id="112712at2"/>
<dbReference type="FunFam" id="2.10.70.100:FF:000001">
    <property type="entry name" value="Sensory transduction histidine kinase"/>
    <property type="match status" value="1"/>
</dbReference>
<name>A0A399EF77_9DEIN</name>
<dbReference type="PANTHER" id="PTHR43304:SF1">
    <property type="entry name" value="PAC DOMAIN-CONTAINING PROTEIN"/>
    <property type="match status" value="1"/>
</dbReference>
<feature type="domain" description="PAC" evidence="17">
    <location>
        <begin position="915"/>
        <end position="969"/>
    </location>
</feature>
<dbReference type="FunFam" id="1.10.287.130:FF:000001">
    <property type="entry name" value="Two-component sensor histidine kinase"/>
    <property type="match status" value="1"/>
</dbReference>
<reference evidence="18 19" key="1">
    <citation type="submission" date="2018-08" db="EMBL/GenBank/DDBJ databases">
        <title>Meiothermus terrae DSM 26712 genome sequencing project.</title>
        <authorList>
            <person name="Da Costa M.S."/>
            <person name="Albuquerque L."/>
            <person name="Raposo P."/>
            <person name="Froufe H.J.C."/>
            <person name="Barroso C.S."/>
            <person name="Egas C."/>
        </authorList>
    </citation>
    <scope>NUCLEOTIDE SEQUENCE [LARGE SCALE GENOMIC DNA]</scope>
    <source>
        <strain evidence="18 19">DSM 26712</strain>
    </source>
</reference>
<dbReference type="InterPro" id="IPR003018">
    <property type="entry name" value="GAF"/>
</dbReference>
<dbReference type="EMBL" id="QXDL01000211">
    <property type="protein sequence ID" value="RIH80951.1"/>
    <property type="molecule type" value="Genomic_DNA"/>
</dbReference>
<dbReference type="InterPro" id="IPR004358">
    <property type="entry name" value="Sig_transdc_His_kin-like_C"/>
</dbReference>
<dbReference type="Pfam" id="PF13426">
    <property type="entry name" value="PAS_9"/>
    <property type="match status" value="1"/>
</dbReference>
<evidence type="ECO:0000256" key="12">
    <source>
        <dbReference type="ARBA" id="ARBA00022989"/>
    </source>
</evidence>
<evidence type="ECO:0000256" key="6">
    <source>
        <dbReference type="ARBA" id="ARBA00022553"/>
    </source>
</evidence>
<dbReference type="InterPro" id="IPR005467">
    <property type="entry name" value="His_kinase_dom"/>
</dbReference>
<dbReference type="Proteomes" id="UP000265715">
    <property type="component" value="Unassembled WGS sequence"/>
</dbReference>
<evidence type="ECO:0000259" key="15">
    <source>
        <dbReference type="PROSITE" id="PS50109"/>
    </source>
</evidence>
<dbReference type="SMART" id="SM00387">
    <property type="entry name" value="HATPase_c"/>
    <property type="match status" value="1"/>
</dbReference>
<dbReference type="InterPro" id="IPR000014">
    <property type="entry name" value="PAS"/>
</dbReference>
<feature type="domain" description="PAS" evidence="16">
    <location>
        <begin position="844"/>
        <end position="913"/>
    </location>
</feature>
<evidence type="ECO:0000256" key="14">
    <source>
        <dbReference type="ARBA" id="ARBA00023136"/>
    </source>
</evidence>
<evidence type="ECO:0000256" key="4">
    <source>
        <dbReference type="ARBA" id="ARBA00022475"/>
    </source>
</evidence>
<keyword evidence="6" id="KW-0597">Phosphoprotein</keyword>
<dbReference type="InterPro" id="IPR000700">
    <property type="entry name" value="PAS-assoc_C"/>
</dbReference>
<feature type="domain" description="PAS" evidence="16">
    <location>
        <begin position="14"/>
        <end position="85"/>
    </location>
</feature>
<dbReference type="SMART" id="SM00086">
    <property type="entry name" value="PAC"/>
    <property type="match status" value="5"/>
</dbReference>
<dbReference type="InterPro" id="IPR013655">
    <property type="entry name" value="PAS_fold_3"/>
</dbReference>
<dbReference type="RefSeq" id="WP_119316331.1">
    <property type="nucleotide sequence ID" value="NZ_QXDL01000211.1"/>
</dbReference>
<dbReference type="SUPFAM" id="SSF55785">
    <property type="entry name" value="PYP-like sensor domain (PAS domain)"/>
    <property type="match status" value="6"/>
</dbReference>
<evidence type="ECO:0000313" key="19">
    <source>
        <dbReference type="Proteomes" id="UP000265715"/>
    </source>
</evidence>